<keyword evidence="4" id="KW-1185">Reference proteome</keyword>
<evidence type="ECO:0000313" key="3">
    <source>
        <dbReference type="EMBL" id="CAB9497936.1"/>
    </source>
</evidence>
<dbReference type="EMBL" id="CAICTM010000028">
    <property type="protein sequence ID" value="CAB9497936.1"/>
    <property type="molecule type" value="Genomic_DNA"/>
</dbReference>
<feature type="region of interest" description="Disordered" evidence="1">
    <location>
        <begin position="30"/>
        <end position="50"/>
    </location>
</feature>
<protein>
    <submittedName>
        <fullName evidence="3">Uncharacterized protein</fullName>
    </submittedName>
</protein>
<comment type="caution">
    <text evidence="3">The sequence shown here is derived from an EMBL/GenBank/DDBJ whole genome shotgun (WGS) entry which is preliminary data.</text>
</comment>
<name>A0A9N8H234_9STRA</name>
<accession>A0A9N8H234</accession>
<keyword evidence="2" id="KW-0472">Membrane</keyword>
<keyword evidence="2" id="KW-1133">Transmembrane helix</keyword>
<proteinExistence type="predicted"/>
<feature type="transmembrane region" description="Helical" evidence="2">
    <location>
        <begin position="57"/>
        <end position="77"/>
    </location>
</feature>
<gene>
    <name evidence="3" type="ORF">SEMRO_28_G018790.2</name>
</gene>
<dbReference type="Proteomes" id="UP001153069">
    <property type="component" value="Unassembled WGS sequence"/>
</dbReference>
<evidence type="ECO:0000256" key="1">
    <source>
        <dbReference type="SAM" id="MobiDB-lite"/>
    </source>
</evidence>
<feature type="compositionally biased region" description="Acidic residues" evidence="1">
    <location>
        <begin position="36"/>
        <end position="48"/>
    </location>
</feature>
<evidence type="ECO:0000313" key="4">
    <source>
        <dbReference type="Proteomes" id="UP001153069"/>
    </source>
</evidence>
<dbReference type="AlphaFoldDB" id="A0A9N8H234"/>
<organism evidence="3 4">
    <name type="scientific">Seminavis robusta</name>
    <dbReference type="NCBI Taxonomy" id="568900"/>
    <lineage>
        <taxon>Eukaryota</taxon>
        <taxon>Sar</taxon>
        <taxon>Stramenopiles</taxon>
        <taxon>Ochrophyta</taxon>
        <taxon>Bacillariophyta</taxon>
        <taxon>Bacillariophyceae</taxon>
        <taxon>Bacillariophycidae</taxon>
        <taxon>Naviculales</taxon>
        <taxon>Naviculaceae</taxon>
        <taxon>Seminavis</taxon>
    </lineage>
</organism>
<keyword evidence="2" id="KW-0812">Transmembrane</keyword>
<sequence>MKSSALFNKTQQDGIDTAITAPDEVADIGGNGALIDADENGSDDDDESTNGKASNKLFLVGLPLALLSLAVIVLTQLGDQNIAGVSPHNLNLKRGQPTLIKGVPDAGAVTRHLLQRELFGTMVKVKDDREEDDGEEDDLGRYYLGLVSRADVDLALKRNQDTGEEVDVEVEIKGKTYFNRLDVKNIRKRIHKVKRGGGLKYPGRSAELAKKEAEDLLKDIKDLQKQTKQDLLKDFGNIRRLGEGYTDQFTDIKVEQFGDQLFQLECNDVECEVYSDGPLQTNNRRRLSATWIWDEQCDSDSDCPADSTCYEPSYTSGVSSSYYNKCTCSEKKYVEIAGKPLVHRATFTHWLTSPVRFFCLHVNGNACALDMDGEAFFPLSKAVDDIYHTLKNAGLEGVTMMVVSVAGMLVYAFEQTFKALWLPLLVVLVAVSFMQKQQVVTTPYQFRLANKSKKVD</sequence>
<reference evidence="3" key="1">
    <citation type="submission" date="2020-06" db="EMBL/GenBank/DDBJ databases">
        <authorList>
            <consortium name="Plant Systems Biology data submission"/>
        </authorList>
    </citation>
    <scope>NUCLEOTIDE SEQUENCE</scope>
    <source>
        <strain evidence="3">D6</strain>
    </source>
</reference>
<evidence type="ECO:0000256" key="2">
    <source>
        <dbReference type="SAM" id="Phobius"/>
    </source>
</evidence>